<evidence type="ECO:0000256" key="2">
    <source>
        <dbReference type="SAM" id="MobiDB-lite"/>
    </source>
</evidence>
<feature type="region of interest" description="Disordered" evidence="2">
    <location>
        <begin position="115"/>
        <end position="214"/>
    </location>
</feature>
<dbReference type="Proteomes" id="UP000308768">
    <property type="component" value="Unassembled WGS sequence"/>
</dbReference>
<dbReference type="AlphaFoldDB" id="A0A4U0WIW7"/>
<comment type="caution">
    <text evidence="3">The sequence shown here is derived from an EMBL/GenBank/DDBJ whole genome shotgun (WGS) entry which is preliminary data.</text>
</comment>
<evidence type="ECO:0000256" key="1">
    <source>
        <dbReference type="ARBA" id="ARBA00007355"/>
    </source>
</evidence>
<dbReference type="Pfam" id="PF05071">
    <property type="entry name" value="NDUFA12"/>
    <property type="match status" value="1"/>
</dbReference>
<dbReference type="GO" id="GO:0005739">
    <property type="term" value="C:mitochondrion"/>
    <property type="evidence" value="ECO:0007669"/>
    <property type="project" value="TreeGrafter"/>
</dbReference>
<name>A0A4U0WIW7_9PEZI</name>
<dbReference type="PANTHER" id="PTHR32470:SF2">
    <property type="entry name" value="NADH DEHYDROGENASE [UBIQUINONE] 1 ALPHA SUBCOMPLEX ASSEMBLY FACTOR 2"/>
    <property type="match status" value="1"/>
</dbReference>
<dbReference type="GO" id="GO:0045271">
    <property type="term" value="C:respiratory chain complex I"/>
    <property type="evidence" value="ECO:0007669"/>
    <property type="project" value="InterPro"/>
</dbReference>
<dbReference type="STRING" id="331657.A0A4U0WIW7"/>
<sequence>MSSRPGPIRQLWLRWKALKLPWRRQWLAGYDLAGNTFWEFKDQINTNRLRRMARPNPKLYYSDIKYTPQWHQWLRHTRGAPPSLEEQQYDVSRQAQLKYLAQKADERWASVPSFLDAPSKQQPEPAIGVKDPGGYAPQTEPEAKQGVRSVVGTAEEVSEAADGVEVDKGRFRGETRETPRRKEAREENPFKVQRGGPSENWEPAAWSPGVAKRR</sequence>
<evidence type="ECO:0000313" key="4">
    <source>
        <dbReference type="Proteomes" id="UP000308768"/>
    </source>
</evidence>
<evidence type="ECO:0000313" key="3">
    <source>
        <dbReference type="EMBL" id="TKA62972.1"/>
    </source>
</evidence>
<organism evidence="3 4">
    <name type="scientific">Cryomyces minteri</name>
    <dbReference type="NCBI Taxonomy" id="331657"/>
    <lineage>
        <taxon>Eukaryota</taxon>
        <taxon>Fungi</taxon>
        <taxon>Dikarya</taxon>
        <taxon>Ascomycota</taxon>
        <taxon>Pezizomycotina</taxon>
        <taxon>Dothideomycetes</taxon>
        <taxon>Dothideomycetes incertae sedis</taxon>
        <taxon>Cryomyces</taxon>
    </lineage>
</organism>
<dbReference type="EMBL" id="NAJN01001472">
    <property type="protein sequence ID" value="TKA62972.1"/>
    <property type="molecule type" value="Genomic_DNA"/>
</dbReference>
<dbReference type="InterPro" id="IPR007763">
    <property type="entry name" value="NDUFA12"/>
</dbReference>
<reference evidence="3 4" key="1">
    <citation type="submission" date="2017-03" db="EMBL/GenBank/DDBJ databases">
        <title>Genomes of endolithic fungi from Antarctica.</title>
        <authorList>
            <person name="Coleine C."/>
            <person name="Masonjones S."/>
            <person name="Stajich J.E."/>
        </authorList>
    </citation>
    <scope>NUCLEOTIDE SEQUENCE [LARGE SCALE GENOMIC DNA]</scope>
    <source>
        <strain evidence="3 4">CCFEE 5187</strain>
    </source>
</reference>
<keyword evidence="4" id="KW-1185">Reference proteome</keyword>
<protein>
    <submittedName>
        <fullName evidence="3">Uncharacterized protein</fullName>
    </submittedName>
</protein>
<dbReference type="OrthoDB" id="10255576at2759"/>
<comment type="similarity">
    <text evidence="1">Belongs to the complex I NDUFA12 subunit family.</text>
</comment>
<dbReference type="GO" id="GO:0032981">
    <property type="term" value="P:mitochondrial respiratory chain complex I assembly"/>
    <property type="evidence" value="ECO:0007669"/>
    <property type="project" value="TreeGrafter"/>
</dbReference>
<dbReference type="PANTHER" id="PTHR32470">
    <property type="entry name" value="ADH DEHYDROGENASE [UBIQUINONE] 1 ALPHA SUBCOMPLEX ASSEMBLY FACTOR 2"/>
    <property type="match status" value="1"/>
</dbReference>
<feature type="compositionally biased region" description="Basic and acidic residues" evidence="2">
    <location>
        <begin position="165"/>
        <end position="189"/>
    </location>
</feature>
<accession>A0A4U0WIW7</accession>
<gene>
    <name evidence="3" type="ORF">B0A49_07920</name>
</gene>
<dbReference type="InterPro" id="IPR052618">
    <property type="entry name" value="ComplexI_NDUFA12"/>
</dbReference>
<proteinExistence type="inferred from homology"/>